<organism evidence="1 2">
    <name type="scientific">Aphidius gifuensis</name>
    <name type="common">Parasitoid wasp</name>
    <dbReference type="NCBI Taxonomy" id="684658"/>
    <lineage>
        <taxon>Eukaryota</taxon>
        <taxon>Metazoa</taxon>
        <taxon>Ecdysozoa</taxon>
        <taxon>Arthropoda</taxon>
        <taxon>Hexapoda</taxon>
        <taxon>Insecta</taxon>
        <taxon>Pterygota</taxon>
        <taxon>Neoptera</taxon>
        <taxon>Endopterygota</taxon>
        <taxon>Hymenoptera</taxon>
        <taxon>Apocrita</taxon>
        <taxon>Ichneumonoidea</taxon>
        <taxon>Braconidae</taxon>
        <taxon>Aphidiinae</taxon>
        <taxon>Aphidius</taxon>
    </lineage>
</organism>
<dbReference type="EMBL" id="JACMRX010000002">
    <property type="protein sequence ID" value="KAF7995465.1"/>
    <property type="molecule type" value="Genomic_DNA"/>
</dbReference>
<proteinExistence type="predicted"/>
<gene>
    <name evidence="1" type="ORF">HCN44_006572</name>
</gene>
<evidence type="ECO:0000313" key="1">
    <source>
        <dbReference type="EMBL" id="KAF7995465.1"/>
    </source>
</evidence>
<name>A0A835CWG7_APHGI</name>
<dbReference type="OrthoDB" id="6752508at2759"/>
<sequence>MWPRPKTLVSEPMRPRYACARTIQLLNQLCNDSQEDEISRDACYGCFFRASNKPSGYPMLLSMVACADLYLDDSNYGHCSAYLKNATSNAESKSTPAIIYCTFLECIRQVNKDSLIRSCIEEAQEMVPENPDESIFQAQLFVNTSACILAKTRCSSLNPITGAAQTNNDEITKKLSIANFNAILINSNYDLNIVQLPYAQGVVDECAKYRNIKQATWPGVSCV</sequence>
<dbReference type="AlphaFoldDB" id="A0A835CWG7"/>
<protein>
    <submittedName>
        <fullName evidence="1">Uncharacterized protein</fullName>
    </submittedName>
</protein>
<dbReference type="Proteomes" id="UP000639338">
    <property type="component" value="Unassembled WGS sequence"/>
</dbReference>
<reference evidence="1 2" key="1">
    <citation type="submission" date="2020-08" db="EMBL/GenBank/DDBJ databases">
        <title>Aphidius gifuensis genome sequencing and assembly.</title>
        <authorList>
            <person name="Du Z."/>
        </authorList>
    </citation>
    <scope>NUCLEOTIDE SEQUENCE [LARGE SCALE GENOMIC DNA]</scope>
    <source>
        <strain evidence="1">YNYX2018</strain>
        <tissue evidence="1">Adults</tissue>
    </source>
</reference>
<accession>A0A835CWG7</accession>
<evidence type="ECO:0000313" key="2">
    <source>
        <dbReference type="Proteomes" id="UP000639338"/>
    </source>
</evidence>
<keyword evidence="2" id="KW-1185">Reference proteome</keyword>
<comment type="caution">
    <text evidence="1">The sequence shown here is derived from an EMBL/GenBank/DDBJ whole genome shotgun (WGS) entry which is preliminary data.</text>
</comment>